<protein>
    <submittedName>
        <fullName evidence="1">Uncharacterized protein</fullName>
    </submittedName>
</protein>
<reference evidence="1" key="1">
    <citation type="journal article" date="2015" name="Nature">
        <title>Complex archaea that bridge the gap between prokaryotes and eukaryotes.</title>
        <authorList>
            <person name="Spang A."/>
            <person name="Saw J.H."/>
            <person name="Jorgensen S.L."/>
            <person name="Zaremba-Niedzwiedzka K."/>
            <person name="Martijn J."/>
            <person name="Lind A.E."/>
            <person name="van Eijk R."/>
            <person name="Schleper C."/>
            <person name="Guy L."/>
            <person name="Ettema T.J."/>
        </authorList>
    </citation>
    <scope>NUCLEOTIDE SEQUENCE</scope>
</reference>
<dbReference type="AlphaFoldDB" id="A0A0F9MI12"/>
<accession>A0A0F9MI12</accession>
<evidence type="ECO:0000313" key="1">
    <source>
        <dbReference type="EMBL" id="KKM76305.1"/>
    </source>
</evidence>
<sequence length="68" mass="7804">MTTERRYNCNVCKDIVDALTGVGFSFKSGSTEFDEGFPAQHENHLCYRCIAAIYDLSVRIYPYNSEKK</sequence>
<dbReference type="EMBL" id="LAZR01008832">
    <property type="protein sequence ID" value="KKM76305.1"/>
    <property type="molecule type" value="Genomic_DNA"/>
</dbReference>
<gene>
    <name evidence="1" type="ORF">LCGC14_1381530</name>
</gene>
<comment type="caution">
    <text evidence="1">The sequence shown here is derived from an EMBL/GenBank/DDBJ whole genome shotgun (WGS) entry which is preliminary data.</text>
</comment>
<name>A0A0F9MI12_9ZZZZ</name>
<proteinExistence type="predicted"/>
<organism evidence="1">
    <name type="scientific">marine sediment metagenome</name>
    <dbReference type="NCBI Taxonomy" id="412755"/>
    <lineage>
        <taxon>unclassified sequences</taxon>
        <taxon>metagenomes</taxon>
        <taxon>ecological metagenomes</taxon>
    </lineage>
</organism>